<reference evidence="3 4" key="1">
    <citation type="submission" date="2016-12" db="EMBL/GenBank/DDBJ databases">
        <title>The draft genome sequence of Actinophytocola xinjiangensis.</title>
        <authorList>
            <person name="Wang W."/>
            <person name="Yuan L."/>
        </authorList>
    </citation>
    <scope>NUCLEOTIDE SEQUENCE [LARGE SCALE GENOMIC DNA]</scope>
    <source>
        <strain evidence="3 4">CGMCC 4.4663</strain>
    </source>
</reference>
<evidence type="ECO:0000313" key="4">
    <source>
        <dbReference type="Proteomes" id="UP000185696"/>
    </source>
</evidence>
<protein>
    <recommendedName>
        <fullName evidence="5">DivIVA protein</fullName>
    </recommendedName>
</protein>
<keyword evidence="4" id="KW-1185">Reference proteome</keyword>
<evidence type="ECO:0000256" key="2">
    <source>
        <dbReference type="SAM" id="MobiDB-lite"/>
    </source>
</evidence>
<feature type="region of interest" description="Disordered" evidence="2">
    <location>
        <begin position="177"/>
        <end position="229"/>
    </location>
</feature>
<evidence type="ECO:0000313" key="3">
    <source>
        <dbReference type="EMBL" id="OLF12312.1"/>
    </source>
</evidence>
<gene>
    <name evidence="3" type="ORF">BLA60_10085</name>
</gene>
<feature type="compositionally biased region" description="Basic and acidic residues" evidence="2">
    <location>
        <begin position="177"/>
        <end position="195"/>
    </location>
</feature>
<dbReference type="Proteomes" id="UP000185696">
    <property type="component" value="Unassembled WGS sequence"/>
</dbReference>
<keyword evidence="1" id="KW-0175">Coiled coil</keyword>
<comment type="caution">
    <text evidence="3">The sequence shown here is derived from an EMBL/GenBank/DDBJ whole genome shotgun (WGS) entry which is preliminary data.</text>
</comment>
<dbReference type="EMBL" id="MSIF01000003">
    <property type="protein sequence ID" value="OLF12312.1"/>
    <property type="molecule type" value="Genomic_DNA"/>
</dbReference>
<proteinExistence type="predicted"/>
<sequence>MSEDALAFPIRFRGYDRNAVEWELHELRVALDYAQAERDRAVARALAVEGSDRTGVPASATVQWLIETAEEDARRIREEAAQSASECTGRAEELLRHRVELIDQAQREADACRAKAAEEARDLVRDALDKAETLLGGLRESEAALRRLFDSGALAHMPPPRGPIDDRVVPSPVPHRFDPQRIDPQRIDPHDDDPHTGPIGGLLPQLPVVHNAGEMGPKVVAPQSPENAS</sequence>
<evidence type="ECO:0008006" key="5">
    <source>
        <dbReference type="Google" id="ProtNLM"/>
    </source>
</evidence>
<evidence type="ECO:0000256" key="1">
    <source>
        <dbReference type="SAM" id="Coils"/>
    </source>
</evidence>
<dbReference type="RefSeq" id="WP_075132503.1">
    <property type="nucleotide sequence ID" value="NZ_MSIF01000003.1"/>
</dbReference>
<feature type="coiled-coil region" evidence="1">
    <location>
        <begin position="66"/>
        <end position="134"/>
    </location>
</feature>
<organism evidence="3 4">
    <name type="scientific">Actinophytocola xinjiangensis</name>
    <dbReference type="NCBI Taxonomy" id="485602"/>
    <lineage>
        <taxon>Bacteria</taxon>
        <taxon>Bacillati</taxon>
        <taxon>Actinomycetota</taxon>
        <taxon>Actinomycetes</taxon>
        <taxon>Pseudonocardiales</taxon>
        <taxon>Pseudonocardiaceae</taxon>
    </lineage>
</organism>
<name>A0A7Z0WQ32_9PSEU</name>
<accession>A0A7Z0WQ32</accession>
<dbReference type="AlphaFoldDB" id="A0A7Z0WQ32"/>